<keyword evidence="2" id="KW-0143">Chaperone</keyword>
<organism evidence="4 5">
    <name type="scientific">Opisthorchis felineus</name>
    <dbReference type="NCBI Taxonomy" id="147828"/>
    <lineage>
        <taxon>Eukaryota</taxon>
        <taxon>Metazoa</taxon>
        <taxon>Spiralia</taxon>
        <taxon>Lophotrochozoa</taxon>
        <taxon>Platyhelminthes</taxon>
        <taxon>Trematoda</taxon>
        <taxon>Digenea</taxon>
        <taxon>Opisthorchiida</taxon>
        <taxon>Opisthorchiata</taxon>
        <taxon>Opisthorchiidae</taxon>
        <taxon>Opisthorchis</taxon>
    </lineage>
</organism>
<evidence type="ECO:0008006" key="6">
    <source>
        <dbReference type="Google" id="ProtNLM"/>
    </source>
</evidence>
<keyword evidence="3" id="KW-0175">Coiled coil</keyword>
<dbReference type="PANTHER" id="PTHR21431">
    <property type="entry name" value="PREFOLDIN SUBUNIT 6"/>
    <property type="match status" value="1"/>
</dbReference>
<dbReference type="FunFam" id="1.10.287.370:FF:000003">
    <property type="entry name" value="Prefoldin subunit 6"/>
    <property type="match status" value="1"/>
</dbReference>
<keyword evidence="5" id="KW-1185">Reference proteome</keyword>
<dbReference type="AlphaFoldDB" id="A0A4S2LGW3"/>
<gene>
    <name evidence="4" type="ORF">CRM22_007666</name>
</gene>
<evidence type="ECO:0000313" key="4">
    <source>
        <dbReference type="EMBL" id="TGZ62026.1"/>
    </source>
</evidence>
<dbReference type="GO" id="GO:0051131">
    <property type="term" value="P:chaperone-mediated protein complex assembly"/>
    <property type="evidence" value="ECO:0007669"/>
    <property type="project" value="TreeGrafter"/>
</dbReference>
<accession>A0A4S2LGW3</accession>
<comment type="similarity">
    <text evidence="1">Belongs to the prefoldin subunit beta family.</text>
</comment>
<evidence type="ECO:0000256" key="1">
    <source>
        <dbReference type="ARBA" id="ARBA00008045"/>
    </source>
</evidence>
<dbReference type="EMBL" id="SJOL01007724">
    <property type="protein sequence ID" value="TGZ62026.1"/>
    <property type="molecule type" value="Genomic_DNA"/>
</dbReference>
<dbReference type="GO" id="GO:0051087">
    <property type="term" value="F:protein-folding chaperone binding"/>
    <property type="evidence" value="ECO:0007669"/>
    <property type="project" value="TreeGrafter"/>
</dbReference>
<proteinExistence type="inferred from homology"/>
<dbReference type="Pfam" id="PF01920">
    <property type="entry name" value="Prefoldin_2"/>
    <property type="match status" value="1"/>
</dbReference>
<dbReference type="GO" id="GO:0006457">
    <property type="term" value="P:protein folding"/>
    <property type="evidence" value="ECO:0007669"/>
    <property type="project" value="InterPro"/>
</dbReference>
<reference evidence="4 5" key="1">
    <citation type="journal article" date="2019" name="BMC Genomics">
        <title>New insights from Opisthorchis felineus genome: update on genomics of the epidemiologically important liver flukes.</title>
        <authorList>
            <person name="Ershov N.I."/>
            <person name="Mordvinov V.A."/>
            <person name="Prokhortchouk E.B."/>
            <person name="Pakharukova M.Y."/>
            <person name="Gunbin K.V."/>
            <person name="Ustyantsev K."/>
            <person name="Genaev M.A."/>
            <person name="Blinov A.G."/>
            <person name="Mazur A."/>
            <person name="Boulygina E."/>
            <person name="Tsygankova S."/>
            <person name="Khrameeva E."/>
            <person name="Chekanov N."/>
            <person name="Fan G."/>
            <person name="Xiao A."/>
            <person name="Zhang H."/>
            <person name="Xu X."/>
            <person name="Yang H."/>
            <person name="Solovyev V."/>
            <person name="Lee S.M."/>
            <person name="Liu X."/>
            <person name="Afonnikov D.A."/>
            <person name="Skryabin K.G."/>
        </authorList>
    </citation>
    <scope>NUCLEOTIDE SEQUENCE [LARGE SCALE GENOMIC DNA]</scope>
    <source>
        <strain evidence="4">AK-0245</strain>
        <tissue evidence="4">Whole organism</tissue>
    </source>
</reference>
<evidence type="ECO:0000256" key="2">
    <source>
        <dbReference type="ARBA" id="ARBA00023186"/>
    </source>
</evidence>
<dbReference type="OrthoDB" id="248120at2759"/>
<dbReference type="STRING" id="147828.A0A4S2LGW3"/>
<dbReference type="InterPro" id="IPR002777">
    <property type="entry name" value="PFD_beta-like"/>
</dbReference>
<dbReference type="GO" id="GO:0005737">
    <property type="term" value="C:cytoplasm"/>
    <property type="evidence" value="ECO:0007669"/>
    <property type="project" value="TreeGrafter"/>
</dbReference>
<dbReference type="SUPFAM" id="SSF46579">
    <property type="entry name" value="Prefoldin"/>
    <property type="match status" value="1"/>
</dbReference>
<dbReference type="Proteomes" id="UP000308267">
    <property type="component" value="Unassembled WGS sequence"/>
</dbReference>
<feature type="coiled-coil region" evidence="3">
    <location>
        <begin position="79"/>
        <end position="113"/>
    </location>
</feature>
<comment type="caution">
    <text evidence="4">The sequence shown here is derived from an EMBL/GenBank/DDBJ whole genome shotgun (WGS) entry which is preliminary data.</text>
</comment>
<name>A0A4S2LGW3_OPIFE</name>
<dbReference type="GO" id="GO:0051082">
    <property type="term" value="F:unfolded protein binding"/>
    <property type="evidence" value="ECO:0007669"/>
    <property type="project" value="InterPro"/>
</dbReference>
<dbReference type="InterPro" id="IPR009053">
    <property type="entry name" value="Prefoldin"/>
</dbReference>
<sequence length="125" mass="14662">MDAIYKRLNSEVEKVQNIQRELQKCVQAHRQLSAQLSENQNVAEDFTHLNQTNTIYKIVGPVLLKQDLDEAKETVKKRIGYITSELKRLDERIKDMEKQQDGCREQITKLQQRLQQEHTKAALKT</sequence>
<dbReference type="CDD" id="cd23161">
    <property type="entry name" value="Prefoldin_6"/>
    <property type="match status" value="1"/>
</dbReference>
<protein>
    <recommendedName>
        <fullName evidence="6">Prefoldin subunit 6</fullName>
    </recommendedName>
</protein>
<dbReference type="PANTHER" id="PTHR21431:SF0">
    <property type="entry name" value="PREFOLDIN SUBUNIT 6"/>
    <property type="match status" value="1"/>
</dbReference>
<dbReference type="GO" id="GO:0016272">
    <property type="term" value="C:prefoldin complex"/>
    <property type="evidence" value="ECO:0007669"/>
    <property type="project" value="InterPro"/>
</dbReference>
<dbReference type="Gene3D" id="1.10.287.370">
    <property type="match status" value="1"/>
</dbReference>
<evidence type="ECO:0000313" key="5">
    <source>
        <dbReference type="Proteomes" id="UP000308267"/>
    </source>
</evidence>
<dbReference type="EMBL" id="SJOL01007724">
    <property type="protein sequence ID" value="TGZ62025.1"/>
    <property type="molecule type" value="Genomic_DNA"/>
</dbReference>
<evidence type="ECO:0000256" key="3">
    <source>
        <dbReference type="SAM" id="Coils"/>
    </source>
</evidence>